<evidence type="ECO:0000256" key="2">
    <source>
        <dbReference type="ARBA" id="ARBA00022741"/>
    </source>
</evidence>
<dbReference type="GO" id="GO:0016887">
    <property type="term" value="F:ATP hydrolysis activity"/>
    <property type="evidence" value="ECO:0007669"/>
    <property type="project" value="RHEA"/>
</dbReference>
<dbReference type="Pfam" id="PF00580">
    <property type="entry name" value="UvrD-helicase"/>
    <property type="match status" value="1"/>
</dbReference>
<dbReference type="EMBL" id="PDSK01000101">
    <property type="protein sequence ID" value="PIE33275.1"/>
    <property type="molecule type" value="Genomic_DNA"/>
</dbReference>
<dbReference type="CDD" id="cd18807">
    <property type="entry name" value="SF1_C_UvrD"/>
    <property type="match status" value="1"/>
</dbReference>
<keyword evidence="2 10" id="KW-0547">Nucleotide-binding</keyword>
<dbReference type="Pfam" id="PF00929">
    <property type="entry name" value="RNase_T"/>
    <property type="match status" value="1"/>
</dbReference>
<evidence type="ECO:0000313" key="14">
    <source>
        <dbReference type="Proteomes" id="UP000230821"/>
    </source>
</evidence>
<dbReference type="PROSITE" id="PS51198">
    <property type="entry name" value="UVRD_HELICASE_ATP_BIND"/>
    <property type="match status" value="1"/>
</dbReference>
<evidence type="ECO:0000256" key="10">
    <source>
        <dbReference type="PROSITE-ProRule" id="PRU00560"/>
    </source>
</evidence>
<dbReference type="GO" id="GO:0003887">
    <property type="term" value="F:DNA-directed DNA polymerase activity"/>
    <property type="evidence" value="ECO:0007669"/>
    <property type="project" value="InterPro"/>
</dbReference>
<evidence type="ECO:0000256" key="3">
    <source>
        <dbReference type="ARBA" id="ARBA00022801"/>
    </source>
</evidence>
<dbReference type="PANTHER" id="PTHR11070">
    <property type="entry name" value="UVRD / RECB / PCRA DNA HELICASE FAMILY MEMBER"/>
    <property type="match status" value="1"/>
</dbReference>
<reference evidence="13 14" key="1">
    <citation type="submission" date="2017-10" db="EMBL/GenBank/DDBJ databases">
        <title>Novel microbial diversity and functional potential in the marine mammal oral microbiome.</title>
        <authorList>
            <person name="Dudek N.K."/>
            <person name="Sun C.L."/>
            <person name="Burstein D."/>
            <person name="Kantor R.S."/>
            <person name="Aliaga Goltsman D.S."/>
            <person name="Bik E.M."/>
            <person name="Thomas B.C."/>
            <person name="Banfield J.F."/>
            <person name="Relman D.A."/>
        </authorList>
    </citation>
    <scope>NUCLEOTIDE SEQUENCE [LARGE SCALE GENOMIC DNA]</scope>
    <source>
        <strain evidence="13">DOLJORAL78_47_16</strain>
    </source>
</reference>
<evidence type="ECO:0000256" key="4">
    <source>
        <dbReference type="ARBA" id="ARBA00022806"/>
    </source>
</evidence>
<dbReference type="Gene3D" id="3.40.50.300">
    <property type="entry name" value="P-loop containing nucleotide triphosphate hydrolases"/>
    <property type="match status" value="3"/>
</dbReference>
<dbReference type="CDD" id="cd06127">
    <property type="entry name" value="DEDDh"/>
    <property type="match status" value="1"/>
</dbReference>
<keyword evidence="6" id="KW-0413">Isomerase</keyword>
<name>A0A2G6KCB2_9BACT</name>
<evidence type="ECO:0000259" key="11">
    <source>
        <dbReference type="PROSITE" id="PS51198"/>
    </source>
</evidence>
<dbReference type="Proteomes" id="UP000230821">
    <property type="component" value="Unassembled WGS sequence"/>
</dbReference>
<gene>
    <name evidence="13" type="ORF">CSA56_12465</name>
</gene>
<dbReference type="NCBIfam" id="TIGR00573">
    <property type="entry name" value="dnaq"/>
    <property type="match status" value="1"/>
</dbReference>
<accession>A0A2G6KCB2</accession>
<keyword evidence="5 10" id="KW-0067">ATP-binding</keyword>
<dbReference type="SMART" id="SM00479">
    <property type="entry name" value="EXOIII"/>
    <property type="match status" value="1"/>
</dbReference>
<dbReference type="CDD" id="cd17932">
    <property type="entry name" value="DEXQc_UvrD"/>
    <property type="match status" value="1"/>
</dbReference>
<evidence type="ECO:0000256" key="1">
    <source>
        <dbReference type="ARBA" id="ARBA00009922"/>
    </source>
</evidence>
<evidence type="ECO:0000256" key="7">
    <source>
        <dbReference type="ARBA" id="ARBA00034617"/>
    </source>
</evidence>
<dbReference type="InterPro" id="IPR036397">
    <property type="entry name" value="RNaseH_sf"/>
</dbReference>
<dbReference type="InterPro" id="IPR014017">
    <property type="entry name" value="DNA_helicase_UvrD-like_C"/>
</dbReference>
<dbReference type="PANTHER" id="PTHR11070:SF65">
    <property type="entry name" value="DNA 3'-5' HELICASE"/>
    <property type="match status" value="1"/>
</dbReference>
<dbReference type="PROSITE" id="PS51217">
    <property type="entry name" value="UVRD_HELICASE_CTER"/>
    <property type="match status" value="1"/>
</dbReference>
<dbReference type="GO" id="GO:0005524">
    <property type="term" value="F:ATP binding"/>
    <property type="evidence" value="ECO:0007669"/>
    <property type="project" value="UniProtKB-UniRule"/>
</dbReference>
<dbReference type="FunFam" id="3.30.420.10:FF:000045">
    <property type="entry name" value="3'-5' exonuclease DinG"/>
    <property type="match status" value="1"/>
</dbReference>
<sequence>MTFLDNLNEKQRQAVTAARQSILVLAGPGTGKTRTLIARILYLIEHYRVDAYHIMAVTFTNKAKEEMRTRLRQELGDLADDVSIGTFHHYCLDVLRTYHHEAHLPKQFAIADETSQLMALSRISRIGDERSLRTVLNAISSYRLNKHNLNPNFQAIAEHWIEPYQEELRKNNLIDFDQIILRVQTLFEKHSELVEAQQHRFTAVLIDEFQDTDPVQYGIIKSLVQRHRNIFAVADDDQSIFAWRGAHVGNIQRYIKDFDCQDRVIVLDRNYRSAQGIIDVASQLLHEHRLIDKGLHAVTDEQNDDTLPKPQFLNFADDEEETDWIIEQINAFVETGVRYADIAVLFPNHAIGEQLETRMLAANIPCQLVKRQGVFDHDDVQKLILLVKLLQNPDDDVALEQFFQRELNNDLVFQQIRPLKTTDRSFKHTLYAAAKTHLSGISQGQFWKIVSTCFGTISNLLSYVDHNPEAELDELMNVIWNTMQPEQASTIHNKGHELRDPLDIPGIIEAVDLIVSTIDEGGTIALVGVSAQMCEICCELLKASPTMAEHIDSSTSPSPDLLLCLDMESASSLDERPALVFRKIRHEQKGEALVQERPGGGLVICSSFSPVFMVFKLLQALKTYDLPKPFREYVVLDLETTSADTRTTGIVEIGAVKVRDGEIIERLGRLVNPEKPITQGAYKVHGISDNDVREQPTFKTLLPEFLEFIGDDLLVAHNGFEFDFPILWRAYREATGGKLLPNRRFDTLPLARRLFPGQKNSVDGLMQRFNIRDVGGRHRALDDTVYLTPIFERLQEIEQSLNRRTEYENLLDVLALGLFLDGMVPSADDAFALSLTTEECLLFQLGAGKLLSRFSELSETLRELFVRHQELIQRSFEANANREVDEHHHALRIFNGKEAAIARLKELASAFSGENLRERIQRFLDHATLYSTQDDICQVNAVNLLTIHSSKGLEFPIVFVCGVEKGNLPSFYSVREEGELREKKLDEQRRLFYVAMTRAKYKLFVTYVNKRGDYPKKRSQFLIELGIELQEEVL</sequence>
<dbReference type="GO" id="GO:0004527">
    <property type="term" value="F:exonuclease activity"/>
    <property type="evidence" value="ECO:0007669"/>
    <property type="project" value="UniProtKB-ARBA"/>
</dbReference>
<organism evidence="13 14">
    <name type="scientific">candidate division KSB3 bacterium</name>
    <dbReference type="NCBI Taxonomy" id="2044937"/>
    <lineage>
        <taxon>Bacteria</taxon>
        <taxon>candidate division KSB3</taxon>
    </lineage>
</organism>
<dbReference type="Pfam" id="PF13361">
    <property type="entry name" value="UvrD_C"/>
    <property type="match status" value="2"/>
</dbReference>
<dbReference type="GO" id="GO:0006260">
    <property type="term" value="P:DNA replication"/>
    <property type="evidence" value="ECO:0007669"/>
    <property type="project" value="InterPro"/>
</dbReference>
<feature type="domain" description="UvrD-like helicase ATP-binding" evidence="11">
    <location>
        <begin position="5"/>
        <end position="274"/>
    </location>
</feature>
<dbReference type="EC" id="5.6.2.4" evidence="8"/>
<dbReference type="InterPro" id="IPR006054">
    <property type="entry name" value="DnaQ"/>
</dbReference>
<dbReference type="Gene3D" id="3.30.420.10">
    <property type="entry name" value="Ribonuclease H-like superfamily/Ribonuclease H"/>
    <property type="match status" value="1"/>
</dbReference>
<dbReference type="InterPro" id="IPR013986">
    <property type="entry name" value="DExx_box_DNA_helicase_dom_sf"/>
</dbReference>
<evidence type="ECO:0000256" key="9">
    <source>
        <dbReference type="ARBA" id="ARBA00048988"/>
    </source>
</evidence>
<dbReference type="InterPro" id="IPR000212">
    <property type="entry name" value="DNA_helicase_UvrD/REP"/>
</dbReference>
<evidence type="ECO:0000313" key="13">
    <source>
        <dbReference type="EMBL" id="PIE33275.1"/>
    </source>
</evidence>
<dbReference type="InterPro" id="IPR027417">
    <property type="entry name" value="P-loop_NTPase"/>
</dbReference>
<comment type="caution">
    <text evidence="13">The sequence shown here is derived from an EMBL/GenBank/DDBJ whole genome shotgun (WGS) entry which is preliminary data.</text>
</comment>
<feature type="binding site" evidence="10">
    <location>
        <begin position="26"/>
        <end position="33"/>
    </location>
    <ligand>
        <name>ATP</name>
        <dbReference type="ChEBI" id="CHEBI:30616"/>
    </ligand>
</feature>
<comment type="catalytic activity">
    <reaction evidence="9">
        <text>ATP + H2O = ADP + phosphate + H(+)</text>
        <dbReference type="Rhea" id="RHEA:13065"/>
        <dbReference type="ChEBI" id="CHEBI:15377"/>
        <dbReference type="ChEBI" id="CHEBI:15378"/>
        <dbReference type="ChEBI" id="CHEBI:30616"/>
        <dbReference type="ChEBI" id="CHEBI:43474"/>
        <dbReference type="ChEBI" id="CHEBI:456216"/>
        <dbReference type="EC" id="5.6.2.4"/>
    </reaction>
</comment>
<dbReference type="SUPFAM" id="SSF53098">
    <property type="entry name" value="Ribonuclease H-like"/>
    <property type="match status" value="1"/>
</dbReference>
<keyword evidence="4 10" id="KW-0347">Helicase</keyword>
<evidence type="ECO:0000256" key="6">
    <source>
        <dbReference type="ARBA" id="ARBA00023235"/>
    </source>
</evidence>
<evidence type="ECO:0000256" key="8">
    <source>
        <dbReference type="ARBA" id="ARBA00034808"/>
    </source>
</evidence>
<feature type="domain" description="UvrD-like helicase C-terminal" evidence="12">
    <location>
        <begin position="276"/>
        <end position="952"/>
    </location>
</feature>
<dbReference type="Gene3D" id="1.10.10.160">
    <property type="match status" value="1"/>
</dbReference>
<evidence type="ECO:0000256" key="5">
    <source>
        <dbReference type="ARBA" id="ARBA00022840"/>
    </source>
</evidence>
<dbReference type="InterPro" id="IPR014016">
    <property type="entry name" value="UvrD-like_ATP-bd"/>
</dbReference>
<dbReference type="InterPro" id="IPR012337">
    <property type="entry name" value="RNaseH-like_sf"/>
</dbReference>
<comment type="catalytic activity">
    <reaction evidence="7">
        <text>Couples ATP hydrolysis with the unwinding of duplex DNA by translocating in the 3'-5' direction.</text>
        <dbReference type="EC" id="5.6.2.4"/>
    </reaction>
</comment>
<keyword evidence="3 10" id="KW-0378">Hydrolase</keyword>
<dbReference type="AlphaFoldDB" id="A0A2G6KCB2"/>
<dbReference type="Gene3D" id="1.10.486.10">
    <property type="entry name" value="PCRA, domain 4"/>
    <property type="match status" value="2"/>
</dbReference>
<proteinExistence type="inferred from homology"/>
<comment type="similarity">
    <text evidence="1">Belongs to the helicase family. UvrD subfamily.</text>
</comment>
<dbReference type="GO" id="GO:0003677">
    <property type="term" value="F:DNA binding"/>
    <property type="evidence" value="ECO:0007669"/>
    <property type="project" value="InterPro"/>
</dbReference>
<evidence type="ECO:0000259" key="12">
    <source>
        <dbReference type="PROSITE" id="PS51217"/>
    </source>
</evidence>
<dbReference type="InterPro" id="IPR013520">
    <property type="entry name" value="Ribonucl_H"/>
</dbReference>
<dbReference type="GO" id="GO:0043138">
    <property type="term" value="F:3'-5' DNA helicase activity"/>
    <property type="evidence" value="ECO:0007669"/>
    <property type="project" value="UniProtKB-EC"/>
</dbReference>
<protein>
    <recommendedName>
        <fullName evidence="8">DNA 3'-5' helicase</fullName>
        <ecNumber evidence="8">5.6.2.4</ecNumber>
    </recommendedName>
</protein>
<dbReference type="SUPFAM" id="SSF52540">
    <property type="entry name" value="P-loop containing nucleoside triphosphate hydrolases"/>
    <property type="match status" value="2"/>
</dbReference>